<proteinExistence type="predicted"/>
<evidence type="ECO:0000313" key="6">
    <source>
        <dbReference type="EMBL" id="QNP49978.1"/>
    </source>
</evidence>
<evidence type="ECO:0000256" key="1">
    <source>
        <dbReference type="ARBA" id="ARBA00005189"/>
    </source>
</evidence>
<comment type="pathway">
    <text evidence="1">Lipid metabolism.</text>
</comment>
<protein>
    <submittedName>
        <fullName evidence="6">1-acyl-sn-glycerol-3-phosphate acyltransferase</fullName>
    </submittedName>
</protein>
<dbReference type="SMART" id="SM00563">
    <property type="entry name" value="PlsC"/>
    <property type="match status" value="1"/>
</dbReference>
<evidence type="ECO:0000256" key="4">
    <source>
        <dbReference type="SAM" id="MobiDB-lite"/>
    </source>
</evidence>
<dbReference type="AlphaFoldDB" id="A0A7H0GNW2"/>
<dbReference type="PANTHER" id="PTHR10434:SF40">
    <property type="entry name" value="1-ACYL-SN-GLYCEROL-3-PHOSPHATE ACYLTRANSFERASE"/>
    <property type="match status" value="1"/>
</dbReference>
<name>A0A7H0GNW2_9BURK</name>
<dbReference type="KEGG" id="daer:H9K75_09055"/>
<gene>
    <name evidence="6" type="ORF">H9K75_09055</name>
</gene>
<evidence type="ECO:0000313" key="7">
    <source>
        <dbReference type="Proteomes" id="UP000516028"/>
    </source>
</evidence>
<dbReference type="SUPFAM" id="SSF69593">
    <property type="entry name" value="Glycerol-3-phosphate (1)-acyltransferase"/>
    <property type="match status" value="1"/>
</dbReference>
<keyword evidence="3 6" id="KW-0012">Acyltransferase</keyword>
<dbReference type="GO" id="GO:0003841">
    <property type="term" value="F:1-acylglycerol-3-phosphate O-acyltransferase activity"/>
    <property type="evidence" value="ECO:0007669"/>
    <property type="project" value="TreeGrafter"/>
</dbReference>
<evidence type="ECO:0000256" key="2">
    <source>
        <dbReference type="ARBA" id="ARBA00022679"/>
    </source>
</evidence>
<evidence type="ECO:0000259" key="5">
    <source>
        <dbReference type="SMART" id="SM00563"/>
    </source>
</evidence>
<dbReference type="RefSeq" id="WP_187725518.1">
    <property type="nucleotide sequence ID" value="NZ_CP060783.1"/>
</dbReference>
<dbReference type="PANTHER" id="PTHR10434">
    <property type="entry name" value="1-ACYL-SN-GLYCEROL-3-PHOSPHATE ACYLTRANSFERASE"/>
    <property type="match status" value="1"/>
</dbReference>
<sequence>MAFIRSVLHLLWMSVTVIPYTLAVLIARFSGAKQQTVYAIARAWLALSVNSARPLLGISNRVTGMENLPVDPKQGVVLLCKHQSTYETFLMPAIMPRQLAYVFKKELLKIPFFGWSIGSLDMVHIDRSQGSRAFAKLLQQGRKLLAQGTWVIMFPEGTRIARGEVGQYKSGGARLALSAGVPVVPIAVTSARVWPRKPFTKRPGVVDVSIGPQISSEGLTQDELMQKAQDWIEAEMRRLDPRPILPESNKKSGAGLDSDGARIVWHLGRRQTGDRPAGDAQPCRRATQEQ</sequence>
<feature type="region of interest" description="Disordered" evidence="4">
    <location>
        <begin position="242"/>
        <end position="290"/>
    </location>
</feature>
<evidence type="ECO:0000256" key="3">
    <source>
        <dbReference type="ARBA" id="ARBA00023315"/>
    </source>
</evidence>
<feature type="domain" description="Phospholipid/glycerol acyltransferase" evidence="5">
    <location>
        <begin position="76"/>
        <end position="191"/>
    </location>
</feature>
<dbReference type="Pfam" id="PF01553">
    <property type="entry name" value="Acyltransferase"/>
    <property type="match status" value="1"/>
</dbReference>
<dbReference type="GO" id="GO:0006654">
    <property type="term" value="P:phosphatidic acid biosynthetic process"/>
    <property type="evidence" value="ECO:0007669"/>
    <property type="project" value="TreeGrafter"/>
</dbReference>
<organism evidence="6 7">
    <name type="scientific">Diaphorobacter aerolatus</name>
    <dbReference type="NCBI Taxonomy" id="1288495"/>
    <lineage>
        <taxon>Bacteria</taxon>
        <taxon>Pseudomonadati</taxon>
        <taxon>Pseudomonadota</taxon>
        <taxon>Betaproteobacteria</taxon>
        <taxon>Burkholderiales</taxon>
        <taxon>Comamonadaceae</taxon>
        <taxon>Diaphorobacter</taxon>
    </lineage>
</organism>
<dbReference type="EMBL" id="CP060783">
    <property type="protein sequence ID" value="QNP49978.1"/>
    <property type="molecule type" value="Genomic_DNA"/>
</dbReference>
<reference evidence="6 7" key="1">
    <citation type="submission" date="2020-08" db="EMBL/GenBank/DDBJ databases">
        <title>Genome sequence of Diaphorobacter aerolatus KACC 16536T.</title>
        <authorList>
            <person name="Hyun D.-W."/>
            <person name="Bae J.-W."/>
        </authorList>
    </citation>
    <scope>NUCLEOTIDE SEQUENCE [LARGE SCALE GENOMIC DNA]</scope>
    <source>
        <strain evidence="6 7">KACC 16536</strain>
    </source>
</reference>
<keyword evidence="2 6" id="KW-0808">Transferase</keyword>
<dbReference type="Proteomes" id="UP000516028">
    <property type="component" value="Chromosome"/>
</dbReference>
<dbReference type="CDD" id="cd07989">
    <property type="entry name" value="LPLAT_AGPAT-like"/>
    <property type="match status" value="1"/>
</dbReference>
<dbReference type="InterPro" id="IPR002123">
    <property type="entry name" value="Plipid/glycerol_acylTrfase"/>
</dbReference>
<keyword evidence="7" id="KW-1185">Reference proteome</keyword>
<accession>A0A7H0GNW2</accession>